<dbReference type="InterPro" id="IPR004682">
    <property type="entry name" value="TRAP_DctP"/>
</dbReference>
<dbReference type="PIRSF" id="PIRSF006470">
    <property type="entry name" value="DctB"/>
    <property type="match status" value="1"/>
</dbReference>
<feature type="signal peptide" evidence="2">
    <location>
        <begin position="1"/>
        <end position="25"/>
    </location>
</feature>
<gene>
    <name evidence="3" type="ORF">SAMN05421730_101224</name>
</gene>
<evidence type="ECO:0000256" key="1">
    <source>
        <dbReference type="ARBA" id="ARBA00022729"/>
    </source>
</evidence>
<dbReference type="PANTHER" id="PTHR33376:SF2">
    <property type="entry name" value="DICARBOXYLATE-BINDING PERIPLASMIC PROTEIN"/>
    <property type="match status" value="1"/>
</dbReference>
<dbReference type="AlphaFoldDB" id="A0A1D3TUB4"/>
<organism evidence="3 4">
    <name type="scientific">Anaerobium acetethylicum</name>
    <dbReference type="NCBI Taxonomy" id="1619234"/>
    <lineage>
        <taxon>Bacteria</taxon>
        <taxon>Bacillati</taxon>
        <taxon>Bacillota</taxon>
        <taxon>Clostridia</taxon>
        <taxon>Lachnospirales</taxon>
        <taxon>Lachnospiraceae</taxon>
        <taxon>Anaerobium</taxon>
    </lineage>
</organism>
<dbReference type="PANTHER" id="PTHR33376">
    <property type="match status" value="1"/>
</dbReference>
<sequence>MKGNREKMKKKIAAVLVGIMVLSLAGCGGSAKTTENGAAKTTTLKLAFNQSENHPQYKALAEMSDELYELTDGAYEIEISPNELLGSQKDAFELVQSGTIQMAMVANSIVENVNGDFAVLGLPYAYDSTEHQKKVFTSGILDELFASTSANKFNVLAAFTAGSRCIYTDKPVETPEDLAGYKIRVMEAPTSIAMLNAMGGVATPMAQSEVYTAIQQGVINGGENNEITYADLKHYEVAPYFSYTRHLMIPDLLVINSDILSGMSEEHQQIMKDLCKKYTEREFEIWDEQLQSAIDTATEAGTTFTEVDITPFQDAVQPVIKEVVEKSESAQALYDSIRTLAE</sequence>
<dbReference type="CDD" id="cd13671">
    <property type="entry name" value="PBP2_TRAP_SBP_like_3"/>
    <property type="match status" value="1"/>
</dbReference>
<evidence type="ECO:0000313" key="4">
    <source>
        <dbReference type="Proteomes" id="UP000199315"/>
    </source>
</evidence>
<dbReference type="Gene3D" id="3.40.190.170">
    <property type="entry name" value="Bacterial extracellular solute-binding protein, family 7"/>
    <property type="match status" value="1"/>
</dbReference>
<dbReference type="EMBL" id="FMKA01000012">
    <property type="protein sequence ID" value="SCP97597.1"/>
    <property type="molecule type" value="Genomic_DNA"/>
</dbReference>
<dbReference type="NCBIfam" id="TIGR00787">
    <property type="entry name" value="dctP"/>
    <property type="match status" value="1"/>
</dbReference>
<keyword evidence="1 2" id="KW-0732">Signal</keyword>
<dbReference type="GO" id="GO:0030246">
    <property type="term" value="F:carbohydrate binding"/>
    <property type="evidence" value="ECO:0007669"/>
    <property type="project" value="TreeGrafter"/>
</dbReference>
<dbReference type="Pfam" id="PF03480">
    <property type="entry name" value="DctP"/>
    <property type="match status" value="1"/>
</dbReference>
<keyword evidence="3" id="KW-0675">Receptor</keyword>
<keyword evidence="4" id="KW-1185">Reference proteome</keyword>
<dbReference type="InterPro" id="IPR038404">
    <property type="entry name" value="TRAP_DctP_sf"/>
</dbReference>
<dbReference type="GO" id="GO:0030288">
    <property type="term" value="C:outer membrane-bounded periplasmic space"/>
    <property type="evidence" value="ECO:0007669"/>
    <property type="project" value="InterPro"/>
</dbReference>
<protein>
    <submittedName>
        <fullName evidence="3">Tripartite ATP-independent transporter solute receptor, DctP family</fullName>
    </submittedName>
</protein>
<dbReference type="STRING" id="1619234.SAMN05421730_101224"/>
<evidence type="ECO:0000256" key="2">
    <source>
        <dbReference type="SAM" id="SignalP"/>
    </source>
</evidence>
<evidence type="ECO:0000313" key="3">
    <source>
        <dbReference type="EMBL" id="SCP97597.1"/>
    </source>
</evidence>
<feature type="chain" id="PRO_5038894210" evidence="2">
    <location>
        <begin position="26"/>
        <end position="342"/>
    </location>
</feature>
<name>A0A1D3TUB4_9FIRM</name>
<accession>A0A1D3TUB4</accession>
<reference evidence="3 4" key="1">
    <citation type="submission" date="2016-09" db="EMBL/GenBank/DDBJ databases">
        <authorList>
            <person name="Capua I."/>
            <person name="De Benedictis P."/>
            <person name="Joannis T."/>
            <person name="Lombin L.H."/>
            <person name="Cattoli G."/>
        </authorList>
    </citation>
    <scope>NUCLEOTIDE SEQUENCE [LARGE SCALE GENOMIC DNA]</scope>
    <source>
        <strain evidence="3 4">GluBS11</strain>
    </source>
</reference>
<dbReference type="Proteomes" id="UP000199315">
    <property type="component" value="Unassembled WGS sequence"/>
</dbReference>
<dbReference type="NCBIfam" id="NF037995">
    <property type="entry name" value="TRAP_S1"/>
    <property type="match status" value="1"/>
</dbReference>
<dbReference type="GO" id="GO:0055085">
    <property type="term" value="P:transmembrane transport"/>
    <property type="evidence" value="ECO:0007669"/>
    <property type="project" value="InterPro"/>
</dbReference>
<dbReference type="PROSITE" id="PS51257">
    <property type="entry name" value="PROKAR_LIPOPROTEIN"/>
    <property type="match status" value="1"/>
</dbReference>
<dbReference type="InterPro" id="IPR018389">
    <property type="entry name" value="DctP_fam"/>
</dbReference>
<proteinExistence type="predicted"/>